<name>A0A8H5AUX2_9AGAR</name>
<dbReference type="EMBL" id="JAACJK010000226">
    <property type="protein sequence ID" value="KAF5311462.1"/>
    <property type="molecule type" value="Genomic_DNA"/>
</dbReference>
<dbReference type="Pfam" id="PF20236">
    <property type="entry name" value="DUF6593"/>
    <property type="match status" value="1"/>
</dbReference>
<feature type="region of interest" description="Disordered" evidence="1">
    <location>
        <begin position="70"/>
        <end position="89"/>
    </location>
</feature>
<evidence type="ECO:0000313" key="3">
    <source>
        <dbReference type="EMBL" id="KAF5311462.1"/>
    </source>
</evidence>
<organism evidence="3 4">
    <name type="scientific">Ephemerocybe angulata</name>
    <dbReference type="NCBI Taxonomy" id="980116"/>
    <lineage>
        <taxon>Eukaryota</taxon>
        <taxon>Fungi</taxon>
        <taxon>Dikarya</taxon>
        <taxon>Basidiomycota</taxon>
        <taxon>Agaricomycotina</taxon>
        <taxon>Agaricomycetes</taxon>
        <taxon>Agaricomycetidae</taxon>
        <taxon>Agaricales</taxon>
        <taxon>Agaricineae</taxon>
        <taxon>Psathyrellaceae</taxon>
        <taxon>Ephemerocybe</taxon>
    </lineage>
</organism>
<sequence length="312" mass="35263">MMRLYLSSLSPWNSTYSSEEGHLLFKVEAAPEAVNGTRKIMLYRALPDVTLPTSERQLWEERHFFETHASAQREHPELDGQGSGFAPGDLILEESRDEHIAGALESDTSLYEFPLRYGSSSKRSPSPSRTLHSDTHPFWIAEHWVHFADIEYYQTRHSKSEFNVAGKVFTAEEFFEKQVRQLKTRTFTAWDGNRYMWDFKDRNVKLYRCADPASLDGHLLVAEYQGAQVANASVISKRRVTPPSLIIYPAGEPIIDLIIPTFVYGELCAREGSTGPPVGQRELQISGSRTTTLSLERTSTAPSLAYAAPMLQ</sequence>
<evidence type="ECO:0000256" key="1">
    <source>
        <dbReference type="SAM" id="MobiDB-lite"/>
    </source>
</evidence>
<evidence type="ECO:0000259" key="2">
    <source>
        <dbReference type="Pfam" id="PF20236"/>
    </source>
</evidence>
<proteinExistence type="predicted"/>
<evidence type="ECO:0000313" key="4">
    <source>
        <dbReference type="Proteomes" id="UP000541558"/>
    </source>
</evidence>
<dbReference type="OrthoDB" id="3360976at2759"/>
<comment type="caution">
    <text evidence="3">The sequence shown here is derived from an EMBL/GenBank/DDBJ whole genome shotgun (WGS) entry which is preliminary data.</text>
</comment>
<dbReference type="AlphaFoldDB" id="A0A8H5AUX2"/>
<dbReference type="Proteomes" id="UP000541558">
    <property type="component" value="Unassembled WGS sequence"/>
</dbReference>
<reference evidence="3 4" key="1">
    <citation type="journal article" date="2020" name="ISME J.">
        <title>Uncovering the hidden diversity of litter-decomposition mechanisms in mushroom-forming fungi.</title>
        <authorList>
            <person name="Floudas D."/>
            <person name="Bentzer J."/>
            <person name="Ahren D."/>
            <person name="Johansson T."/>
            <person name="Persson P."/>
            <person name="Tunlid A."/>
        </authorList>
    </citation>
    <scope>NUCLEOTIDE SEQUENCE [LARGE SCALE GENOMIC DNA]</scope>
    <source>
        <strain evidence="3 4">CBS 175.51</strain>
    </source>
</reference>
<dbReference type="InterPro" id="IPR046528">
    <property type="entry name" value="DUF6593"/>
</dbReference>
<keyword evidence="4" id="KW-1185">Reference proteome</keyword>
<feature type="domain" description="DUF6593" evidence="2">
    <location>
        <begin position="144"/>
        <end position="267"/>
    </location>
</feature>
<protein>
    <recommendedName>
        <fullName evidence="2">DUF6593 domain-containing protein</fullName>
    </recommendedName>
</protein>
<gene>
    <name evidence="3" type="ORF">D9611_011581</name>
</gene>
<accession>A0A8H5AUX2</accession>